<reference evidence="1 2" key="1">
    <citation type="submission" date="2018-08" db="EMBL/GenBank/DDBJ databases">
        <title>Genomic investigation of the strawberry pathogen Phytophthora fragariae indicates pathogenicity is determined by transcriptional variation in three key races.</title>
        <authorList>
            <person name="Adams T.M."/>
            <person name="Armitage A.D."/>
            <person name="Sobczyk M.K."/>
            <person name="Bates H.J."/>
            <person name="Dunwell J.M."/>
            <person name="Nellist C.F."/>
            <person name="Harrison R.J."/>
        </authorList>
    </citation>
    <scope>NUCLEOTIDE SEQUENCE [LARGE SCALE GENOMIC DNA]</scope>
    <source>
        <strain evidence="1 2">SCRP333</strain>
    </source>
</reference>
<name>A0A6A4EFE7_9STRA</name>
<sequence>MVPSRKRVRRTQPELDNEARKRWDRLFVEEETRKRALARVELPTGHDYSDVECSSPSPVYDR</sequence>
<dbReference type="AlphaFoldDB" id="A0A6A4EFE7"/>
<comment type="caution">
    <text evidence="1">The sequence shown here is derived from an EMBL/GenBank/DDBJ whole genome shotgun (WGS) entry which is preliminary data.</text>
</comment>
<proteinExistence type="predicted"/>
<keyword evidence="2" id="KW-1185">Reference proteome</keyword>
<evidence type="ECO:0000313" key="2">
    <source>
        <dbReference type="Proteomes" id="UP000434957"/>
    </source>
</evidence>
<organism evidence="1 2">
    <name type="scientific">Phytophthora rubi</name>
    <dbReference type="NCBI Taxonomy" id="129364"/>
    <lineage>
        <taxon>Eukaryota</taxon>
        <taxon>Sar</taxon>
        <taxon>Stramenopiles</taxon>
        <taxon>Oomycota</taxon>
        <taxon>Peronosporomycetes</taxon>
        <taxon>Peronosporales</taxon>
        <taxon>Peronosporaceae</taxon>
        <taxon>Phytophthora</taxon>
    </lineage>
</organism>
<accession>A0A6A4EFE7</accession>
<protein>
    <submittedName>
        <fullName evidence="1">Uncharacterized protein</fullName>
    </submittedName>
</protein>
<evidence type="ECO:0000313" key="1">
    <source>
        <dbReference type="EMBL" id="KAE9321662.1"/>
    </source>
</evidence>
<dbReference type="EMBL" id="QXFT01001332">
    <property type="protein sequence ID" value="KAE9321662.1"/>
    <property type="molecule type" value="Genomic_DNA"/>
</dbReference>
<gene>
    <name evidence="1" type="ORF">PR003_g17413</name>
</gene>
<dbReference type="Proteomes" id="UP000434957">
    <property type="component" value="Unassembled WGS sequence"/>
</dbReference>